<dbReference type="Proteomes" id="UP001055057">
    <property type="component" value="Unassembled WGS sequence"/>
</dbReference>
<protein>
    <submittedName>
        <fullName evidence="2">Uncharacterized protein</fullName>
    </submittedName>
</protein>
<dbReference type="RefSeq" id="WP_238182800.1">
    <property type="nucleotide sequence ID" value="NZ_BPRB01000121.1"/>
</dbReference>
<keyword evidence="3" id="KW-1185">Reference proteome</keyword>
<evidence type="ECO:0000256" key="1">
    <source>
        <dbReference type="SAM" id="SignalP"/>
    </source>
</evidence>
<feature type="signal peptide" evidence="1">
    <location>
        <begin position="1"/>
        <end position="21"/>
    </location>
</feature>
<accession>A0ABQ4TYY1</accession>
<dbReference type="EMBL" id="BPRB01000121">
    <property type="protein sequence ID" value="GJE60266.1"/>
    <property type="molecule type" value="Genomic_DNA"/>
</dbReference>
<name>A0ABQ4TYY1_9HYPH</name>
<comment type="caution">
    <text evidence="2">The sequence shown here is derived from an EMBL/GenBank/DDBJ whole genome shotgun (WGS) entry which is preliminary data.</text>
</comment>
<reference evidence="2" key="2">
    <citation type="submission" date="2021-08" db="EMBL/GenBank/DDBJ databases">
        <authorList>
            <person name="Tani A."/>
            <person name="Ola A."/>
            <person name="Ogura Y."/>
            <person name="Katsura K."/>
            <person name="Hayashi T."/>
        </authorList>
    </citation>
    <scope>NUCLEOTIDE SEQUENCE</scope>
    <source>
        <strain evidence="2">DSM 23632</strain>
    </source>
</reference>
<evidence type="ECO:0000313" key="2">
    <source>
        <dbReference type="EMBL" id="GJE60266.1"/>
    </source>
</evidence>
<evidence type="ECO:0000313" key="3">
    <source>
        <dbReference type="Proteomes" id="UP001055057"/>
    </source>
</evidence>
<reference evidence="2" key="1">
    <citation type="journal article" date="2021" name="Front. Microbiol.">
        <title>Comprehensive Comparative Genomics and Phenotyping of Methylobacterium Species.</title>
        <authorList>
            <person name="Alessa O."/>
            <person name="Ogura Y."/>
            <person name="Fujitani Y."/>
            <person name="Takami H."/>
            <person name="Hayashi T."/>
            <person name="Sahin N."/>
            <person name="Tani A."/>
        </authorList>
    </citation>
    <scope>NUCLEOTIDE SEQUENCE</scope>
    <source>
        <strain evidence="2">DSM 23632</strain>
    </source>
</reference>
<organism evidence="2 3">
    <name type="scientific">Methylobacterium trifolii</name>
    <dbReference type="NCBI Taxonomy" id="1003092"/>
    <lineage>
        <taxon>Bacteria</taxon>
        <taxon>Pseudomonadati</taxon>
        <taxon>Pseudomonadota</taxon>
        <taxon>Alphaproteobacteria</taxon>
        <taxon>Hyphomicrobiales</taxon>
        <taxon>Methylobacteriaceae</taxon>
        <taxon>Methylobacterium</taxon>
    </lineage>
</organism>
<proteinExistence type="predicted"/>
<keyword evidence="1" id="KW-0732">Signal</keyword>
<gene>
    <name evidence="2" type="ORF">MPOCJGCO_2377</name>
</gene>
<sequence>MRICLALAVATAALGLGLRLAVPVAPVDASFREVVRFYKAMQAREPGSNTPETSVP</sequence>
<feature type="chain" id="PRO_5045827354" evidence="1">
    <location>
        <begin position="22"/>
        <end position="56"/>
    </location>
</feature>